<proteinExistence type="predicted"/>
<dbReference type="EMBL" id="JANVFS010000047">
    <property type="protein sequence ID" value="KAJ4465995.1"/>
    <property type="molecule type" value="Genomic_DNA"/>
</dbReference>
<reference evidence="1" key="2">
    <citation type="journal article" date="2023" name="Proc. Natl. Acad. Sci. U.S.A.">
        <title>A global phylogenomic analysis of the shiitake genus Lentinula.</title>
        <authorList>
            <person name="Sierra-Patev S."/>
            <person name="Min B."/>
            <person name="Naranjo-Ortiz M."/>
            <person name="Looney B."/>
            <person name="Konkel Z."/>
            <person name="Slot J.C."/>
            <person name="Sakamoto Y."/>
            <person name="Steenwyk J.L."/>
            <person name="Rokas A."/>
            <person name="Carro J."/>
            <person name="Camarero S."/>
            <person name="Ferreira P."/>
            <person name="Molpeceres G."/>
            <person name="Ruiz-Duenas F.J."/>
            <person name="Serrano A."/>
            <person name="Henrissat B."/>
            <person name="Drula E."/>
            <person name="Hughes K.W."/>
            <person name="Mata J.L."/>
            <person name="Ishikawa N.K."/>
            <person name="Vargas-Isla R."/>
            <person name="Ushijima S."/>
            <person name="Smith C.A."/>
            <person name="Donoghue J."/>
            <person name="Ahrendt S."/>
            <person name="Andreopoulos W."/>
            <person name="He G."/>
            <person name="LaButti K."/>
            <person name="Lipzen A."/>
            <person name="Ng V."/>
            <person name="Riley R."/>
            <person name="Sandor L."/>
            <person name="Barry K."/>
            <person name="Martinez A.T."/>
            <person name="Xiao Y."/>
            <person name="Gibbons J.G."/>
            <person name="Terashima K."/>
            <person name="Grigoriev I.V."/>
            <person name="Hibbett D."/>
        </authorList>
    </citation>
    <scope>NUCLEOTIDE SEQUENCE</scope>
    <source>
        <strain evidence="1">Sp2 HRB7682 ss15</strain>
    </source>
</reference>
<protein>
    <submittedName>
        <fullName evidence="1">Uncharacterized protein</fullName>
    </submittedName>
</protein>
<gene>
    <name evidence="1" type="ORF">C8J55DRAFT_587986</name>
</gene>
<evidence type="ECO:0000313" key="1">
    <source>
        <dbReference type="EMBL" id="KAJ4465995.1"/>
    </source>
</evidence>
<name>A0A9W8ZTF7_9AGAR</name>
<dbReference type="Proteomes" id="UP001150238">
    <property type="component" value="Unassembled WGS sequence"/>
</dbReference>
<organism evidence="1 2">
    <name type="scientific">Lentinula lateritia</name>
    <dbReference type="NCBI Taxonomy" id="40482"/>
    <lineage>
        <taxon>Eukaryota</taxon>
        <taxon>Fungi</taxon>
        <taxon>Dikarya</taxon>
        <taxon>Basidiomycota</taxon>
        <taxon>Agaricomycotina</taxon>
        <taxon>Agaricomycetes</taxon>
        <taxon>Agaricomycetidae</taxon>
        <taxon>Agaricales</taxon>
        <taxon>Marasmiineae</taxon>
        <taxon>Omphalotaceae</taxon>
        <taxon>Lentinula</taxon>
    </lineage>
</organism>
<dbReference type="AlphaFoldDB" id="A0A9W8ZTF7"/>
<sequence length="280" mass="31867">MDRTISQLKALFWVNDFHCFSLTFSHSAAILRKLCLRRICLNNPSGAMKRTRPSPFVLYSLFNSHCQGRSASTKSVLAVPLHSSTTVAKVSTISPQTRAALYIARIDSETDQIIPHRMNRKITPYKMSEKWVLFMPGDPGFEVTVQNGVVIPVQPPPVERPPYQRGPFAALGMSVYFTNLAQRRVVVQKLRDLKFPDAHPDIANGSQIKLSIMYVDAMLKLLMEEESRYFDLVKHEQKTKVLAGITPQWAQMKNEMEKVILAEAEHQKNRVKCWKEIVGI</sequence>
<reference evidence="1" key="1">
    <citation type="submission" date="2022-08" db="EMBL/GenBank/DDBJ databases">
        <authorList>
            <consortium name="DOE Joint Genome Institute"/>
            <person name="Min B."/>
            <person name="Riley R."/>
            <person name="Sierra-Patev S."/>
            <person name="Naranjo-Ortiz M."/>
            <person name="Looney B."/>
            <person name="Konkel Z."/>
            <person name="Slot J.C."/>
            <person name="Sakamoto Y."/>
            <person name="Steenwyk J.L."/>
            <person name="Rokas A."/>
            <person name="Carro J."/>
            <person name="Camarero S."/>
            <person name="Ferreira P."/>
            <person name="Molpeceres G."/>
            <person name="Ruiz-Duenas F.J."/>
            <person name="Serrano A."/>
            <person name="Henrissat B."/>
            <person name="Drula E."/>
            <person name="Hughes K.W."/>
            <person name="Mata J.L."/>
            <person name="Ishikawa N.K."/>
            <person name="Vargas-Isla R."/>
            <person name="Ushijima S."/>
            <person name="Smith C.A."/>
            <person name="Ahrendt S."/>
            <person name="Andreopoulos W."/>
            <person name="He G."/>
            <person name="Labutti K."/>
            <person name="Lipzen A."/>
            <person name="Ng V."/>
            <person name="Sandor L."/>
            <person name="Barry K."/>
            <person name="Martinez A.T."/>
            <person name="Xiao Y."/>
            <person name="Gibbons J.G."/>
            <person name="Terashima K."/>
            <person name="Hibbett D.S."/>
            <person name="Grigoriev I.V."/>
        </authorList>
    </citation>
    <scope>NUCLEOTIDE SEQUENCE</scope>
    <source>
        <strain evidence="1">Sp2 HRB7682 ss15</strain>
    </source>
</reference>
<accession>A0A9W8ZTF7</accession>
<evidence type="ECO:0000313" key="2">
    <source>
        <dbReference type="Proteomes" id="UP001150238"/>
    </source>
</evidence>
<comment type="caution">
    <text evidence="1">The sequence shown here is derived from an EMBL/GenBank/DDBJ whole genome shotgun (WGS) entry which is preliminary data.</text>
</comment>